<dbReference type="PANTHER" id="PTHR36714">
    <property type="entry name" value="T23E23.1"/>
    <property type="match status" value="1"/>
</dbReference>
<organism evidence="2 3">
    <name type="scientific">Vitis vinifera</name>
    <name type="common">Grape</name>
    <dbReference type="NCBI Taxonomy" id="29760"/>
    <lineage>
        <taxon>Eukaryota</taxon>
        <taxon>Viridiplantae</taxon>
        <taxon>Streptophyta</taxon>
        <taxon>Embryophyta</taxon>
        <taxon>Tracheophyta</taxon>
        <taxon>Spermatophyta</taxon>
        <taxon>Magnoliopsida</taxon>
        <taxon>eudicotyledons</taxon>
        <taxon>Gunneridae</taxon>
        <taxon>Pentapetalae</taxon>
        <taxon>rosids</taxon>
        <taxon>Vitales</taxon>
        <taxon>Vitaceae</taxon>
        <taxon>Viteae</taxon>
        <taxon>Vitis</taxon>
    </lineage>
</organism>
<dbReference type="EMBL" id="QGNW01001287">
    <property type="protein sequence ID" value="RVW47249.1"/>
    <property type="molecule type" value="Genomic_DNA"/>
</dbReference>
<name>A0A438EHP3_VITVI</name>
<feature type="transmembrane region" description="Helical" evidence="1">
    <location>
        <begin position="84"/>
        <end position="108"/>
    </location>
</feature>
<comment type="caution">
    <text evidence="2">The sequence shown here is derived from an EMBL/GenBank/DDBJ whole genome shotgun (WGS) entry which is preliminary data.</text>
</comment>
<accession>A0A438EHP3</accession>
<gene>
    <name evidence="2" type="ORF">CK203_070122</name>
</gene>
<evidence type="ECO:0000256" key="1">
    <source>
        <dbReference type="SAM" id="Phobius"/>
    </source>
</evidence>
<keyword evidence="1" id="KW-0812">Transmembrane</keyword>
<evidence type="ECO:0000313" key="2">
    <source>
        <dbReference type="EMBL" id="RVW47249.1"/>
    </source>
</evidence>
<dbReference type="AlphaFoldDB" id="A0A438EHP3"/>
<protein>
    <submittedName>
        <fullName evidence="2">Uncharacterized protein</fullName>
    </submittedName>
</protein>
<dbReference type="PANTHER" id="PTHR36714:SF1">
    <property type="entry name" value="T23E23.1"/>
    <property type="match status" value="1"/>
</dbReference>
<feature type="transmembrane region" description="Helical" evidence="1">
    <location>
        <begin position="28"/>
        <end position="48"/>
    </location>
</feature>
<evidence type="ECO:0000313" key="3">
    <source>
        <dbReference type="Proteomes" id="UP000288805"/>
    </source>
</evidence>
<keyword evidence="1" id="KW-0472">Membrane</keyword>
<proteinExistence type="predicted"/>
<keyword evidence="1" id="KW-1133">Transmembrane helix</keyword>
<dbReference type="Proteomes" id="UP000288805">
    <property type="component" value="Unassembled WGS sequence"/>
</dbReference>
<sequence length="263" mass="29220">MERMRFLGTFGIIREAVRVGIRNPSFIPLATIVSLPLFCITLLHEWLLQHILVEASFSPQLSELPPNSNAVTRLTHMMSGTGRVLLLALLYLIPIQLLNLLTAVTTVYSASAIPCRSQTTSVFHPIGPLTGVRECALASCFYDGDKGCLQALSTSQYLSKGNRVRGICVDALQFYLVIWPILVNPSVRGSFSGRIVLAFVRTGLGCVRKVMKWVVCMVYYHDCKRRCREKVDMEEVLSDLLYLSQIKSGLTIGKAFGILNSHP</sequence>
<reference evidence="2 3" key="1">
    <citation type="journal article" date="2018" name="PLoS Genet.">
        <title>Population sequencing reveals clonal diversity and ancestral inbreeding in the grapevine cultivar Chardonnay.</title>
        <authorList>
            <person name="Roach M.J."/>
            <person name="Johnson D.L."/>
            <person name="Bohlmann J."/>
            <person name="van Vuuren H.J."/>
            <person name="Jones S.J."/>
            <person name="Pretorius I.S."/>
            <person name="Schmidt S.A."/>
            <person name="Borneman A.R."/>
        </authorList>
    </citation>
    <scope>NUCLEOTIDE SEQUENCE [LARGE SCALE GENOMIC DNA]</scope>
    <source>
        <strain evidence="3">cv. Chardonnay</strain>
        <tissue evidence="2">Leaf</tissue>
    </source>
</reference>